<dbReference type="SUPFAM" id="SSF81383">
    <property type="entry name" value="F-box domain"/>
    <property type="match status" value="1"/>
</dbReference>
<dbReference type="Pfam" id="PF00646">
    <property type="entry name" value="F-box"/>
    <property type="match status" value="1"/>
</dbReference>
<keyword evidence="3" id="KW-1185">Reference proteome</keyword>
<evidence type="ECO:0000313" key="3">
    <source>
        <dbReference type="Proteomes" id="UP000076532"/>
    </source>
</evidence>
<dbReference type="InterPro" id="IPR001810">
    <property type="entry name" value="F-box_dom"/>
</dbReference>
<dbReference type="InterPro" id="IPR036047">
    <property type="entry name" value="F-box-like_dom_sf"/>
</dbReference>
<sequence length="567" mass="63377">MAMNAGKTRFDNSATPLPKSAWKHQHAQIQVEEEPGHTLESHAKNDIREQNTVWKATSKYIWDHALPPAQSARLAIKSQSPASLQNRQVGHRYCKDKGTVKANRIQAMVRPVILALPSFPYFFFHQVACRITHFFATMRRLLEFLGLIPSRRCPLTELPTEMIEEILKHVDWQTLLRTRTLCTRLNIISRSLSVWRGQYARYMTANPNSAPLDAPMDSYPPTELEKAVLQRSAVEQGWLAKMECPVSMITIDIPNAEASRPILHIVEGGRWLLSSIQGSLTAYDLDNPNTPGKLIIPSKYAVIPTPGQATTNLSVDVLTDTSTLTFNIAIEQGSPMDDDAPPWWTHFWQVAMHGCGTSAELRAIQLTSFTTPSPFWCQAACLRGQHYARSINSMRSGSFHEIYMWGETNPLEHRKAVMRSRDSLSVIQILPNGRFLGFDGTEIEVYDIPPSKTVFVSDQYHGSVSTPIYSVLLPGNRLASNNISSIVVQSLDNYGLIACTNAGILAVTLSPIASHISTLFTLPDEPSYAHDTQLTDVRVGWRRAYIQYYDSALARAARSDASGFQIL</sequence>
<protein>
    <recommendedName>
        <fullName evidence="1">F-box domain-containing protein</fullName>
    </recommendedName>
</protein>
<name>A0A167X9Z6_9AGAM</name>
<dbReference type="SMART" id="SM00256">
    <property type="entry name" value="FBOX"/>
    <property type="match status" value="1"/>
</dbReference>
<organism evidence="2 3">
    <name type="scientific">Athelia psychrophila</name>
    <dbReference type="NCBI Taxonomy" id="1759441"/>
    <lineage>
        <taxon>Eukaryota</taxon>
        <taxon>Fungi</taxon>
        <taxon>Dikarya</taxon>
        <taxon>Basidiomycota</taxon>
        <taxon>Agaricomycotina</taxon>
        <taxon>Agaricomycetes</taxon>
        <taxon>Agaricomycetidae</taxon>
        <taxon>Atheliales</taxon>
        <taxon>Atheliaceae</taxon>
        <taxon>Athelia</taxon>
    </lineage>
</organism>
<dbReference type="Gene3D" id="1.20.1280.50">
    <property type="match status" value="1"/>
</dbReference>
<dbReference type="EMBL" id="KV417765">
    <property type="protein sequence ID" value="KZP06989.1"/>
    <property type="molecule type" value="Genomic_DNA"/>
</dbReference>
<evidence type="ECO:0000259" key="1">
    <source>
        <dbReference type="PROSITE" id="PS50181"/>
    </source>
</evidence>
<feature type="domain" description="F-box" evidence="1">
    <location>
        <begin position="152"/>
        <end position="198"/>
    </location>
</feature>
<reference evidence="2 3" key="1">
    <citation type="journal article" date="2016" name="Mol. Biol. Evol.">
        <title>Comparative Genomics of Early-Diverging Mushroom-Forming Fungi Provides Insights into the Origins of Lignocellulose Decay Capabilities.</title>
        <authorList>
            <person name="Nagy L.G."/>
            <person name="Riley R."/>
            <person name="Tritt A."/>
            <person name="Adam C."/>
            <person name="Daum C."/>
            <person name="Floudas D."/>
            <person name="Sun H."/>
            <person name="Yadav J.S."/>
            <person name="Pangilinan J."/>
            <person name="Larsson K.H."/>
            <person name="Matsuura K."/>
            <person name="Barry K."/>
            <person name="Labutti K."/>
            <person name="Kuo R."/>
            <person name="Ohm R.A."/>
            <person name="Bhattacharya S.S."/>
            <person name="Shirouzu T."/>
            <person name="Yoshinaga Y."/>
            <person name="Martin F.M."/>
            <person name="Grigoriev I.V."/>
            <person name="Hibbett D.S."/>
        </authorList>
    </citation>
    <scope>NUCLEOTIDE SEQUENCE [LARGE SCALE GENOMIC DNA]</scope>
    <source>
        <strain evidence="2 3">CBS 109695</strain>
    </source>
</reference>
<dbReference type="AlphaFoldDB" id="A0A167X9Z6"/>
<evidence type="ECO:0000313" key="2">
    <source>
        <dbReference type="EMBL" id="KZP06989.1"/>
    </source>
</evidence>
<dbReference type="PROSITE" id="PS50181">
    <property type="entry name" value="FBOX"/>
    <property type="match status" value="1"/>
</dbReference>
<dbReference type="Proteomes" id="UP000076532">
    <property type="component" value="Unassembled WGS sequence"/>
</dbReference>
<gene>
    <name evidence="2" type="ORF">FIBSPDRAFT_1053224</name>
</gene>
<proteinExistence type="predicted"/>
<accession>A0A167X9Z6</accession>